<dbReference type="PANTHER" id="PTHR14927">
    <property type="entry name" value="NUCLEOLAR PROTEIN 10"/>
    <property type="match status" value="1"/>
</dbReference>
<dbReference type="InterPro" id="IPR012580">
    <property type="entry name" value="NUC153"/>
</dbReference>
<evidence type="ECO:0000259" key="7">
    <source>
        <dbReference type="Pfam" id="PF08159"/>
    </source>
</evidence>
<dbReference type="OrthoDB" id="273340at2759"/>
<comment type="subcellular location">
    <subcellularLocation>
        <location evidence="1">Nucleus</location>
        <location evidence="1">Nucleolus</location>
    </subcellularLocation>
</comment>
<feature type="region of interest" description="Disordered" evidence="6">
    <location>
        <begin position="577"/>
        <end position="686"/>
    </location>
</feature>
<dbReference type="eggNOG" id="KOG2321">
    <property type="taxonomic scope" value="Eukaryota"/>
</dbReference>
<dbReference type="AlphaFoldDB" id="G7E533"/>
<dbReference type="InterPro" id="IPR056550">
    <property type="entry name" value="NOL10_2nd"/>
</dbReference>
<evidence type="ECO:0000259" key="9">
    <source>
        <dbReference type="Pfam" id="PF23098"/>
    </source>
</evidence>
<reference evidence="10 11" key="2">
    <citation type="journal article" date="2012" name="Open Biol.">
        <title>Characteristics of nucleosomes and linker DNA regions on the genome of the basidiomycete Mixia osmundae revealed by mono- and dinucleosome mapping.</title>
        <authorList>
            <person name="Nishida H."/>
            <person name="Kondo S."/>
            <person name="Matsumoto T."/>
            <person name="Suzuki Y."/>
            <person name="Yoshikawa H."/>
            <person name="Taylor T.D."/>
            <person name="Sugiyama J."/>
        </authorList>
    </citation>
    <scope>NUCLEOTIDE SEQUENCE [LARGE SCALE GENOMIC DNA]</scope>
    <source>
        <strain evidence="11">CBS 9802 / IAM 14324 / JCM 22182 / KY 12970</strain>
    </source>
</reference>
<feature type="compositionally biased region" description="Basic and acidic residues" evidence="6">
    <location>
        <begin position="664"/>
        <end position="679"/>
    </location>
</feature>
<keyword evidence="5" id="KW-0539">Nucleus</keyword>
<dbReference type="GO" id="GO:0032040">
    <property type="term" value="C:small-subunit processome"/>
    <property type="evidence" value="ECO:0007669"/>
    <property type="project" value="TreeGrafter"/>
</dbReference>
<feature type="domain" description="NUC153" evidence="7">
    <location>
        <begin position="545"/>
        <end position="572"/>
    </location>
</feature>
<feature type="domain" description="Nucleolar protein 10-like N-terminal" evidence="9">
    <location>
        <begin position="22"/>
        <end position="412"/>
    </location>
</feature>
<evidence type="ECO:0000256" key="1">
    <source>
        <dbReference type="ARBA" id="ARBA00004604"/>
    </source>
</evidence>
<dbReference type="STRING" id="764103.G7E533"/>
<gene>
    <name evidence="10" type="primary">Mo04623</name>
    <name evidence="10" type="ORF">E5Q_04623</name>
</gene>
<dbReference type="InterPro" id="IPR015943">
    <property type="entry name" value="WD40/YVTN_repeat-like_dom_sf"/>
</dbReference>
<keyword evidence="3" id="KW-0853">WD repeat</keyword>
<dbReference type="FunCoup" id="G7E533">
    <property type="interactions" value="691"/>
</dbReference>
<evidence type="ECO:0000256" key="3">
    <source>
        <dbReference type="ARBA" id="ARBA00022574"/>
    </source>
</evidence>
<evidence type="ECO:0000256" key="4">
    <source>
        <dbReference type="ARBA" id="ARBA00022737"/>
    </source>
</evidence>
<dbReference type="Gene3D" id="2.130.10.10">
    <property type="entry name" value="YVTN repeat-like/Quinoprotein amine dehydrogenase"/>
    <property type="match status" value="2"/>
</dbReference>
<feature type="compositionally biased region" description="Acidic residues" evidence="6">
    <location>
        <begin position="583"/>
        <end position="594"/>
    </location>
</feature>
<keyword evidence="4" id="KW-0677">Repeat</keyword>
<protein>
    <submittedName>
        <fullName evidence="10">Uncharacterized protein</fullName>
    </submittedName>
</protein>
<dbReference type="EMBL" id="BABT02000146">
    <property type="protein sequence ID" value="GAA97943.1"/>
    <property type="molecule type" value="Genomic_DNA"/>
</dbReference>
<dbReference type="GO" id="GO:0000462">
    <property type="term" value="P:maturation of SSU-rRNA from tricistronic rRNA transcript (SSU-rRNA, 5.8S rRNA, LSU-rRNA)"/>
    <property type="evidence" value="ECO:0007669"/>
    <property type="project" value="TreeGrafter"/>
</dbReference>
<keyword evidence="11" id="KW-1185">Reference proteome</keyword>
<evidence type="ECO:0000256" key="5">
    <source>
        <dbReference type="ARBA" id="ARBA00023242"/>
    </source>
</evidence>
<dbReference type="SUPFAM" id="SSF50978">
    <property type="entry name" value="WD40 repeat-like"/>
    <property type="match status" value="1"/>
</dbReference>
<comment type="caution">
    <text evidence="10">The sequence shown here is derived from an EMBL/GenBank/DDBJ whole genome shotgun (WGS) entry which is preliminary data.</text>
</comment>
<dbReference type="Pfam" id="PF23098">
    <property type="entry name" value="Beta-prop_NOL10_N"/>
    <property type="match status" value="1"/>
</dbReference>
<dbReference type="Pfam" id="PF08159">
    <property type="entry name" value="NUC153"/>
    <property type="match status" value="1"/>
</dbReference>
<dbReference type="Proteomes" id="UP000009131">
    <property type="component" value="Unassembled WGS sequence"/>
</dbReference>
<dbReference type="InterPro" id="IPR040382">
    <property type="entry name" value="NOL10/Enp2"/>
</dbReference>
<dbReference type="HOGENOM" id="CLU_009923_0_0_1"/>
<dbReference type="InterPro" id="IPR056551">
    <property type="entry name" value="Beta-prop_NOL10_N"/>
</dbReference>
<organism evidence="10 11">
    <name type="scientific">Mixia osmundae (strain CBS 9802 / IAM 14324 / JCM 22182 / KY 12970)</name>
    <dbReference type="NCBI Taxonomy" id="764103"/>
    <lineage>
        <taxon>Eukaryota</taxon>
        <taxon>Fungi</taxon>
        <taxon>Dikarya</taxon>
        <taxon>Basidiomycota</taxon>
        <taxon>Pucciniomycotina</taxon>
        <taxon>Mixiomycetes</taxon>
        <taxon>Mixiales</taxon>
        <taxon>Mixiaceae</taxon>
        <taxon>Mixia</taxon>
    </lineage>
</organism>
<evidence type="ECO:0000256" key="6">
    <source>
        <dbReference type="SAM" id="MobiDB-lite"/>
    </source>
</evidence>
<dbReference type="InterPro" id="IPR036322">
    <property type="entry name" value="WD40_repeat_dom_sf"/>
</dbReference>
<dbReference type="PANTHER" id="PTHR14927:SF0">
    <property type="entry name" value="NUCLEOLAR PROTEIN 10"/>
    <property type="match status" value="1"/>
</dbReference>
<sequence>MAIGLQGSGSTAKVYVVNGNQSSVSLPDWLANSKERKRRKISTQDAAASISLIQDFDFPQASNKIKTSPDGRFILATGTYKPRMKVFELSELTCKFERTTDAENVDFCVLSSDWTKTLHLQADRSIELHNQAAAYYRTRIPRQGRCLAYHFPSCDALIGGAGNEVYRFNLEQGRMLAPYVLPGSRTDSLITGVNALDINPAHQLLAFGTDTAEGRGAVEFVDPRARERIRSLALPYASLASTSSVGTAAAVLPLLGDDEVSQAERPTPGGLTVTALASASDGLNLAVGTSTGHTLLYDLRSASPYLVKDQGYGLPIKKLLWLETRQTGDHAHVGSADAKIVKIWDSKTSKNLVSINPPASINDMHVYPDSGLIMLANEASPMTACYVPALGPAPRWARFLDNMTEEMETDQVQTIYDDYKFVDRQELAALGLDHLIGTSSLKAYMHGFFVDLRLYTKARAIANPFQYAEHREKLVRQKLEKEQESRIRASTRRPAAIAPSKVKVNRELAQKLLEREQKAAEQKGRRSKQIDGAGTVVTEPALLSDDRFKSLFADDDFAIDPESREYAMLNPSSAAQAKKAADVEEDAEEEALAEQSDKDESEDSSKDDDLLGGFYNPRAGRGQETNSRPRDRQSVPAIDARMPRMAPRMVNTSRRAEASANKTFGERLQKTGKSRDGRSIARGTSDEVLGVQRHSADAGGGVEFSFIPGEGDSLEKEKRKKKVPAKANGFGSGLEKRKNADVQDESLELGQAEASGRTARRKPMRSASKNVVRQL</sequence>
<feature type="domain" description="Nucleolar protein 10-like second" evidence="8">
    <location>
        <begin position="415"/>
        <end position="463"/>
    </location>
</feature>
<dbReference type="InParanoid" id="G7E533"/>
<feature type="compositionally biased region" description="Basic and acidic residues" evidence="6">
    <location>
        <begin position="595"/>
        <end position="609"/>
    </location>
</feature>
<evidence type="ECO:0000313" key="11">
    <source>
        <dbReference type="Proteomes" id="UP000009131"/>
    </source>
</evidence>
<dbReference type="Pfam" id="PF23097">
    <property type="entry name" value="NOL10_2nd"/>
    <property type="match status" value="1"/>
</dbReference>
<name>G7E533_MIXOS</name>
<evidence type="ECO:0000313" key="10">
    <source>
        <dbReference type="EMBL" id="GAA97943.1"/>
    </source>
</evidence>
<feature type="region of interest" description="Disordered" evidence="6">
    <location>
        <begin position="698"/>
        <end position="775"/>
    </location>
</feature>
<reference evidence="10 11" key="1">
    <citation type="journal article" date="2011" name="J. Gen. Appl. Microbiol.">
        <title>Draft genome sequencing of the enigmatic basidiomycete Mixia osmundae.</title>
        <authorList>
            <person name="Nishida H."/>
            <person name="Nagatsuka Y."/>
            <person name="Sugiyama J."/>
        </authorList>
    </citation>
    <scope>NUCLEOTIDE SEQUENCE [LARGE SCALE GENOMIC DNA]</scope>
    <source>
        <strain evidence="11">CBS 9802 / IAM 14324 / JCM 22182 / KY 12970</strain>
    </source>
</reference>
<accession>G7E533</accession>
<dbReference type="GO" id="GO:0030686">
    <property type="term" value="C:90S preribosome"/>
    <property type="evidence" value="ECO:0007669"/>
    <property type="project" value="TreeGrafter"/>
</dbReference>
<comment type="similarity">
    <text evidence="2">Belongs to the WD repeat NOL10/ENP2 family.</text>
</comment>
<proteinExistence type="inferred from homology"/>
<evidence type="ECO:0000259" key="8">
    <source>
        <dbReference type="Pfam" id="PF23097"/>
    </source>
</evidence>
<evidence type="ECO:0000256" key="2">
    <source>
        <dbReference type="ARBA" id="ARBA00005264"/>
    </source>
</evidence>